<dbReference type="SUPFAM" id="SSF51430">
    <property type="entry name" value="NAD(P)-linked oxidoreductase"/>
    <property type="match status" value="1"/>
</dbReference>
<keyword evidence="1" id="KW-0560">Oxidoreductase</keyword>
<dbReference type="PANTHER" id="PTHR43364">
    <property type="entry name" value="NADH-SPECIFIC METHYLGLYOXAL REDUCTASE-RELATED"/>
    <property type="match status" value="1"/>
</dbReference>
<dbReference type="STRING" id="412690.SAMN04489834_0404"/>
<evidence type="ECO:0000256" key="1">
    <source>
        <dbReference type="ARBA" id="ARBA00023002"/>
    </source>
</evidence>
<evidence type="ECO:0000259" key="2">
    <source>
        <dbReference type="Pfam" id="PF00248"/>
    </source>
</evidence>
<keyword evidence="4" id="KW-1185">Reference proteome</keyword>
<dbReference type="InterPro" id="IPR036812">
    <property type="entry name" value="NAD(P)_OxRdtase_dom_sf"/>
</dbReference>
<dbReference type="GO" id="GO:0005829">
    <property type="term" value="C:cytosol"/>
    <property type="evidence" value="ECO:0007669"/>
    <property type="project" value="UniProtKB-ARBA"/>
</dbReference>
<reference evidence="4" key="1">
    <citation type="submission" date="2016-10" db="EMBL/GenBank/DDBJ databases">
        <authorList>
            <person name="Varghese N."/>
            <person name="Submissions S."/>
        </authorList>
    </citation>
    <scope>NUCLEOTIDE SEQUENCE [LARGE SCALE GENOMIC DNA]</scope>
    <source>
        <strain evidence="4">DSM 21772</strain>
    </source>
</reference>
<dbReference type="InterPro" id="IPR050523">
    <property type="entry name" value="AKR_Detox_Biosynth"/>
</dbReference>
<dbReference type="FunFam" id="3.20.20.100:FF:000004">
    <property type="entry name" value="Oxidoreductase, aldo/keto reductase"/>
    <property type="match status" value="1"/>
</dbReference>
<dbReference type="InterPro" id="IPR023210">
    <property type="entry name" value="NADP_OxRdtase_dom"/>
</dbReference>
<proteinExistence type="predicted"/>
<name>A0A1H1MI88_9MICO</name>
<dbReference type="Proteomes" id="UP000181956">
    <property type="component" value="Chromosome I"/>
</dbReference>
<dbReference type="EMBL" id="LT629742">
    <property type="protein sequence ID" value="SDR86468.1"/>
    <property type="molecule type" value="Genomic_DNA"/>
</dbReference>
<accession>A0A1H1MI88</accession>
<organism evidence="3 4">
    <name type="scientific">Microterricola viridarii</name>
    <dbReference type="NCBI Taxonomy" id="412690"/>
    <lineage>
        <taxon>Bacteria</taxon>
        <taxon>Bacillati</taxon>
        <taxon>Actinomycetota</taxon>
        <taxon>Actinomycetes</taxon>
        <taxon>Micrococcales</taxon>
        <taxon>Microbacteriaceae</taxon>
        <taxon>Microterricola</taxon>
    </lineage>
</organism>
<gene>
    <name evidence="3" type="ORF">SAMN04489834_0404</name>
</gene>
<sequence>MRYTYLGRSGVSVSRLCLGTMNFGPVIDEQASVGLLDAATEAGINFIDTADVYGGAPWGDLNGQTEEIIGRWLSARGAARRDQVVLATKAYGDMGDGPNDRHLSALHIRRAVDASLRRLQTDYIDLFQMHHIDRHTPLDEIFEALTLLRQQGKIVYLGSSNFAGWNLAQYQEFARATSRTGLVSEQSVYNLAQRSLELEVIPAAQHYGIGLLPWSPLAGGLLGGVLAKAAKSRSAGVVETLGARRGAVEAYEAFAAARGHGPGDLALAWLLHQPAVTAPVVGPRTGEQLQGALRALEISLSDADLAELDQIWAGPGGQAPEAYAW</sequence>
<protein>
    <submittedName>
        <fullName evidence="3">Predicted oxidoreductase</fullName>
    </submittedName>
</protein>
<dbReference type="PANTHER" id="PTHR43364:SF5">
    <property type="entry name" value="REDUCTASE"/>
    <property type="match status" value="1"/>
</dbReference>
<feature type="domain" description="NADP-dependent oxidoreductase" evidence="2">
    <location>
        <begin position="15"/>
        <end position="312"/>
    </location>
</feature>
<evidence type="ECO:0000313" key="4">
    <source>
        <dbReference type="Proteomes" id="UP000181956"/>
    </source>
</evidence>
<dbReference type="AlphaFoldDB" id="A0A1H1MI88"/>
<dbReference type="Gene3D" id="3.20.20.100">
    <property type="entry name" value="NADP-dependent oxidoreductase domain"/>
    <property type="match status" value="1"/>
</dbReference>
<dbReference type="OrthoDB" id="9768793at2"/>
<dbReference type="Pfam" id="PF00248">
    <property type="entry name" value="Aldo_ket_red"/>
    <property type="match status" value="1"/>
</dbReference>
<dbReference type="RefSeq" id="WP_083362556.1">
    <property type="nucleotide sequence ID" value="NZ_LT629742.1"/>
</dbReference>
<dbReference type="GO" id="GO:0016491">
    <property type="term" value="F:oxidoreductase activity"/>
    <property type="evidence" value="ECO:0007669"/>
    <property type="project" value="UniProtKB-KW"/>
</dbReference>
<evidence type="ECO:0000313" key="3">
    <source>
        <dbReference type="EMBL" id="SDR86468.1"/>
    </source>
</evidence>